<proteinExistence type="predicted"/>
<organism evidence="1">
    <name type="scientific">freshwater metagenome</name>
    <dbReference type="NCBI Taxonomy" id="449393"/>
    <lineage>
        <taxon>unclassified sequences</taxon>
        <taxon>metagenomes</taxon>
        <taxon>ecological metagenomes</taxon>
    </lineage>
</organism>
<name>A0A6J6N8D7_9ZZZZ</name>
<protein>
    <submittedName>
        <fullName evidence="1">Unannotated protein</fullName>
    </submittedName>
</protein>
<sequence length="59" mass="6349">MLGPEGDRAAHKVIPFNITIWHSESKYRVSAFVLVGLHLIMREFAALTVIAGGASLSLG</sequence>
<reference evidence="1" key="1">
    <citation type="submission" date="2020-05" db="EMBL/GenBank/DDBJ databases">
        <authorList>
            <person name="Chiriac C."/>
            <person name="Salcher M."/>
            <person name="Ghai R."/>
            <person name="Kavagutti S V."/>
        </authorList>
    </citation>
    <scope>NUCLEOTIDE SEQUENCE</scope>
</reference>
<dbReference type="EMBL" id="CAEZWW010000169">
    <property type="protein sequence ID" value="CAB4681214.1"/>
    <property type="molecule type" value="Genomic_DNA"/>
</dbReference>
<accession>A0A6J6N8D7</accession>
<evidence type="ECO:0000313" key="1">
    <source>
        <dbReference type="EMBL" id="CAB4681214.1"/>
    </source>
</evidence>
<dbReference type="AlphaFoldDB" id="A0A6J6N8D7"/>
<gene>
    <name evidence="1" type="ORF">UFOPK2310_01240</name>
</gene>